<comment type="caution">
    <text evidence="2">The sequence shown here is derived from an EMBL/GenBank/DDBJ whole genome shotgun (WGS) entry which is preliminary data.</text>
</comment>
<evidence type="ECO:0000259" key="1">
    <source>
        <dbReference type="PROSITE" id="PS51340"/>
    </source>
</evidence>
<dbReference type="SUPFAM" id="SSF50800">
    <property type="entry name" value="PK beta-barrel domain-like"/>
    <property type="match status" value="1"/>
</dbReference>
<keyword evidence="3" id="KW-1185">Reference proteome</keyword>
<reference evidence="2 3" key="1">
    <citation type="journal article" date="2021" name="ISME Commun">
        <title>Automated analysis of genomic sequences facilitates high-throughput and comprehensive description of bacteria.</title>
        <authorList>
            <person name="Hitch T.C.A."/>
        </authorList>
    </citation>
    <scope>NUCLEOTIDE SEQUENCE [LARGE SCALE GENOMIC DNA]</scope>
    <source>
        <strain evidence="2 3">Sanger_109</strain>
    </source>
</reference>
<dbReference type="EMBL" id="JAOQJQ010000001">
    <property type="protein sequence ID" value="MCU6761118.1"/>
    <property type="molecule type" value="Genomic_DNA"/>
</dbReference>
<dbReference type="RefSeq" id="WP_158423963.1">
    <property type="nucleotide sequence ID" value="NZ_JAOQJQ010000001.1"/>
</dbReference>
<dbReference type="InterPro" id="IPR011037">
    <property type="entry name" value="Pyrv_Knase-like_insert_dom_sf"/>
</dbReference>
<evidence type="ECO:0000313" key="2">
    <source>
        <dbReference type="EMBL" id="MCU6761118.1"/>
    </source>
</evidence>
<dbReference type="Gene3D" id="2.40.33.20">
    <property type="entry name" value="PK beta-barrel domain-like"/>
    <property type="match status" value="1"/>
</dbReference>
<protein>
    <submittedName>
        <fullName evidence="2">MOSC domain-containing protein</fullName>
    </submittedName>
</protein>
<name>A0ABT2TFZ8_9FIRM</name>
<organism evidence="2 3">
    <name type="scientific">Brotonthovivens ammoniilytica</name>
    <dbReference type="NCBI Taxonomy" id="2981725"/>
    <lineage>
        <taxon>Bacteria</taxon>
        <taxon>Bacillati</taxon>
        <taxon>Bacillota</taxon>
        <taxon>Clostridia</taxon>
        <taxon>Lachnospirales</taxon>
        <taxon>Lachnospiraceae</taxon>
        <taxon>Brotonthovivens</taxon>
    </lineage>
</organism>
<sequence>MGKILAVCTSEKKGTQKIDVGSAEIIENFGLKDDAHAGNWHRQVSLLSFEKIEDFKSRGADVEFGAFGENLVVEGYDFKTLPIGSRFQCNDVILELTQIGKECHHGCVIFQTMGDCIMPREGVFCKVIHGGTVKTGDSFTLL</sequence>
<feature type="domain" description="MOSC" evidence="1">
    <location>
        <begin position="18"/>
        <end position="142"/>
    </location>
</feature>
<dbReference type="PANTHER" id="PTHR36930">
    <property type="entry name" value="METAL-SULFUR CLUSTER BIOSYNTHESIS PROTEINS YUAD-RELATED"/>
    <property type="match status" value="1"/>
</dbReference>
<dbReference type="InterPro" id="IPR052716">
    <property type="entry name" value="MOSC_domain"/>
</dbReference>
<dbReference type="Pfam" id="PF03473">
    <property type="entry name" value="MOSC"/>
    <property type="match status" value="1"/>
</dbReference>
<proteinExistence type="predicted"/>
<accession>A0ABT2TFZ8</accession>
<dbReference type="PROSITE" id="PS51340">
    <property type="entry name" value="MOSC"/>
    <property type="match status" value="1"/>
</dbReference>
<dbReference type="InterPro" id="IPR005302">
    <property type="entry name" value="MoCF_Sase_C"/>
</dbReference>
<dbReference type="Proteomes" id="UP001652442">
    <property type="component" value="Unassembled WGS sequence"/>
</dbReference>
<gene>
    <name evidence="2" type="ORF">OCV88_02050</name>
</gene>
<dbReference type="PANTHER" id="PTHR36930:SF1">
    <property type="entry name" value="MOSC DOMAIN-CONTAINING PROTEIN"/>
    <property type="match status" value="1"/>
</dbReference>
<evidence type="ECO:0000313" key="3">
    <source>
        <dbReference type="Proteomes" id="UP001652442"/>
    </source>
</evidence>